<reference evidence="1 2" key="1">
    <citation type="journal article" date="2023" name="Int. J. Syst. Evol. Microbiol.">
        <title>Streptococcus sciuri sp. nov., Staphylococcus marylandisciuri sp. nov. and Staphylococcus americanisciuri sp. nov., isolated from faeces of eastern grey squirrel (Sciurus carolinensis).</title>
        <authorList>
            <person name="Volokhov D.V."/>
            <person name="Zagorodnyaya T.A."/>
            <person name="Furtak V.A."/>
            <person name="Nattanmai G."/>
            <person name="Randall L."/>
            <person name="Jose S."/>
            <person name="Gao Y."/>
            <person name="Eisenberg T."/>
            <person name="Delmonte P."/>
            <person name="Blom J."/>
            <person name="Mitchell K.K."/>
        </authorList>
    </citation>
    <scope>NUCLEOTIDE SEQUENCE [LARGE SCALE GENOMIC DNA]</scope>
    <source>
        <strain evidence="1 2">SQ9-PEA</strain>
    </source>
</reference>
<keyword evidence="2" id="KW-1185">Reference proteome</keyword>
<dbReference type="EMBL" id="JANUXX010000005">
    <property type="protein sequence ID" value="MCS4488414.1"/>
    <property type="molecule type" value="Genomic_DNA"/>
</dbReference>
<dbReference type="Proteomes" id="UP001206548">
    <property type="component" value="Unassembled WGS sequence"/>
</dbReference>
<name>A0ABT2F7M0_9STRE</name>
<comment type="caution">
    <text evidence="1">The sequence shown here is derived from an EMBL/GenBank/DDBJ whole genome shotgun (WGS) entry which is preliminary data.</text>
</comment>
<evidence type="ECO:0000313" key="2">
    <source>
        <dbReference type="Proteomes" id="UP001206548"/>
    </source>
</evidence>
<protein>
    <submittedName>
        <fullName evidence="1">Helix-turn-helix domain-containing protein</fullName>
    </submittedName>
</protein>
<dbReference type="RefSeq" id="WP_259138563.1">
    <property type="nucleotide sequence ID" value="NZ_JANUXX010000005.1"/>
</dbReference>
<proteinExistence type="predicted"/>
<gene>
    <name evidence="1" type="ORF">NXS10_05510</name>
</gene>
<sequence length="144" mass="16563">MQHIFTNAYDNYTAMNNHFLEDENLSSSAKGVLAVILSNKEDWKIYPEDIAKRSKDGLASHRTAFKELEKHGYIRTITKSLGRGKGVRRYRFAQDVPITDAYFESIKERLEQELSTDLSTDPVDNPVDKCFTTCDFTRLNFSTL</sequence>
<organism evidence="1 2">
    <name type="scientific">Streptococcus sciuri</name>
    <dbReference type="NCBI Taxonomy" id="2973939"/>
    <lineage>
        <taxon>Bacteria</taxon>
        <taxon>Bacillati</taxon>
        <taxon>Bacillota</taxon>
        <taxon>Bacilli</taxon>
        <taxon>Lactobacillales</taxon>
        <taxon>Streptococcaceae</taxon>
        <taxon>Streptococcus</taxon>
    </lineage>
</organism>
<accession>A0ABT2F7M0</accession>
<evidence type="ECO:0000313" key="1">
    <source>
        <dbReference type="EMBL" id="MCS4488414.1"/>
    </source>
</evidence>